<protein>
    <recommendedName>
        <fullName evidence="5">Hexosyltransferase</fullName>
        <ecNumber evidence="5">2.4.1.-</ecNumber>
    </recommendedName>
</protein>
<evidence type="ECO:0000256" key="5">
    <source>
        <dbReference type="RuleBase" id="RU362027"/>
    </source>
</evidence>
<keyword evidence="4" id="KW-0808">Transferase</keyword>
<comment type="similarity">
    <text evidence="2 5">Belongs to the glycosyltransferase 8 family.</text>
</comment>
<dbReference type="AlphaFoldDB" id="A0A835KXT0"/>
<dbReference type="Pfam" id="PF01501">
    <property type="entry name" value="Glyco_transf_8"/>
    <property type="match status" value="1"/>
</dbReference>
<dbReference type="OrthoDB" id="411524at2759"/>
<evidence type="ECO:0000256" key="1">
    <source>
        <dbReference type="ARBA" id="ARBA00004877"/>
    </source>
</evidence>
<dbReference type="InterPro" id="IPR050748">
    <property type="entry name" value="Glycosyltrans_8_dom-fam"/>
</dbReference>
<keyword evidence="3" id="KW-0328">Glycosyltransferase</keyword>
<comment type="caution">
    <text evidence="7">The sequence shown here is derived from an EMBL/GenBank/DDBJ whole genome shotgun (WGS) entry which is preliminary data.</text>
</comment>
<dbReference type="FunFam" id="3.90.550.10:FF:000110">
    <property type="entry name" value="Hexosyltransferase"/>
    <property type="match status" value="1"/>
</dbReference>
<gene>
    <name evidence="7" type="ORF">HU200_004096</name>
</gene>
<evidence type="ECO:0000256" key="4">
    <source>
        <dbReference type="ARBA" id="ARBA00022679"/>
    </source>
</evidence>
<proteinExistence type="inferred from homology"/>
<dbReference type="EMBL" id="JACEFO010000268">
    <property type="protein sequence ID" value="KAF8775960.1"/>
    <property type="molecule type" value="Genomic_DNA"/>
</dbReference>
<dbReference type="InterPro" id="IPR002495">
    <property type="entry name" value="Glyco_trans_8"/>
</dbReference>
<feature type="compositionally biased region" description="Low complexity" evidence="6">
    <location>
        <begin position="277"/>
        <end position="304"/>
    </location>
</feature>
<evidence type="ECO:0000256" key="6">
    <source>
        <dbReference type="SAM" id="MobiDB-lite"/>
    </source>
</evidence>
<organism evidence="7 8">
    <name type="scientific">Digitaria exilis</name>
    <dbReference type="NCBI Taxonomy" id="1010633"/>
    <lineage>
        <taxon>Eukaryota</taxon>
        <taxon>Viridiplantae</taxon>
        <taxon>Streptophyta</taxon>
        <taxon>Embryophyta</taxon>
        <taxon>Tracheophyta</taxon>
        <taxon>Spermatophyta</taxon>
        <taxon>Magnoliopsida</taxon>
        <taxon>Liliopsida</taxon>
        <taxon>Poales</taxon>
        <taxon>Poaceae</taxon>
        <taxon>PACMAD clade</taxon>
        <taxon>Panicoideae</taxon>
        <taxon>Panicodae</taxon>
        <taxon>Paniceae</taxon>
        <taxon>Anthephorinae</taxon>
        <taxon>Digitaria</taxon>
    </lineage>
</organism>
<accession>A0A835KXT0</accession>
<feature type="region of interest" description="Disordered" evidence="6">
    <location>
        <begin position="212"/>
        <end position="315"/>
    </location>
</feature>
<name>A0A835KXT0_9POAL</name>
<evidence type="ECO:0000256" key="2">
    <source>
        <dbReference type="ARBA" id="ARBA00006351"/>
    </source>
</evidence>
<feature type="compositionally biased region" description="Low complexity" evidence="6">
    <location>
        <begin position="256"/>
        <end position="269"/>
    </location>
</feature>
<dbReference type="Gene3D" id="3.90.550.10">
    <property type="entry name" value="Spore Coat Polysaccharide Biosynthesis Protein SpsA, Chain A"/>
    <property type="match status" value="1"/>
</dbReference>
<comment type="pathway">
    <text evidence="1">Glycan metabolism; pectin biosynthesis.</text>
</comment>
<sequence length="683" mass="74352">MDVAAAARADPWLSGPNRAGEHATAMEKNLPVRRPLAASPLYTLLWITTIRREVAQKCHLSSAQVADVWVLQFDLASAPSIFACFGCFLLGSIRVNTRSLSVPGTSKRRNRSKIHRVLSRPLTQEAPFLVAPLDRHPPLLQRHMLYAIVLLPVASDVDDEEADVSGGLRRSSRFVGEQRGDGAKHMAPRLGQPRPLVRRLGPRGLRWALKNRPASKAKANAAAHVGPTPPPSHACFIGNATHINVPDKTTPPIAPTQPTQAALPSQTIQRPPPSPPQRTRTPPTTPTTSSSPLLPGRDPTPARARATRPRRGARRIPLAEAMGAASPAAMWAGLALAVMLLAQSASSAAAGLPRFAEAPEYRNGDGCPAPVAGAGVCDPGLVHIAMTLDAHYLRGSMAAIYSLLKHASCPESLFFHFLAAEGGGAPPVADLRAAVAASFPSLRFEIYPFRADAVAGLISASVRAALEAPLNYARNHLADLLPRCVPRAIYLDSDVLAVDDVRRLWETRLPAAAVVAAPEYCHANFSRYFTEAFWNDPVLGARVFARRRRAPCYFNTGVMVIDLRRWRVGNYRQRIERWMEMQKEKRIYELGSLPPFLLVFAGEIEAVDHRWNQHGLGGDNVFGSCRPLHNGPVSLMHWSGKGKPWDRLDAGKPCPLDHTWKSYDLYIGENDSSASGKSRSALS</sequence>
<dbReference type="PANTHER" id="PTHR13778:SF40">
    <property type="entry name" value="GALACTURONOSYLTRANSFERASE-LIKE 9-RELATED"/>
    <property type="match status" value="1"/>
</dbReference>
<dbReference type="GO" id="GO:0016757">
    <property type="term" value="F:glycosyltransferase activity"/>
    <property type="evidence" value="ECO:0007669"/>
    <property type="project" value="UniProtKB-KW"/>
</dbReference>
<dbReference type="GO" id="GO:0005794">
    <property type="term" value="C:Golgi apparatus"/>
    <property type="evidence" value="ECO:0007669"/>
    <property type="project" value="TreeGrafter"/>
</dbReference>
<feature type="compositionally biased region" description="Basic residues" evidence="6">
    <location>
        <begin position="305"/>
        <end position="314"/>
    </location>
</feature>
<dbReference type="InterPro" id="IPR029044">
    <property type="entry name" value="Nucleotide-diphossugar_trans"/>
</dbReference>
<dbReference type="EC" id="2.4.1.-" evidence="5"/>
<feature type="region of interest" description="Disordered" evidence="6">
    <location>
        <begin position="174"/>
        <end position="197"/>
    </location>
</feature>
<keyword evidence="8" id="KW-1185">Reference proteome</keyword>
<dbReference type="PANTHER" id="PTHR13778">
    <property type="entry name" value="GLYCOSYLTRANSFERASE 8 DOMAIN-CONTAINING PROTEIN"/>
    <property type="match status" value="1"/>
</dbReference>
<dbReference type="SMR" id="A0A835KXT0"/>
<evidence type="ECO:0000313" key="8">
    <source>
        <dbReference type="Proteomes" id="UP000636709"/>
    </source>
</evidence>
<evidence type="ECO:0000256" key="3">
    <source>
        <dbReference type="ARBA" id="ARBA00022676"/>
    </source>
</evidence>
<evidence type="ECO:0000313" key="7">
    <source>
        <dbReference type="EMBL" id="KAF8775960.1"/>
    </source>
</evidence>
<dbReference type="SUPFAM" id="SSF53448">
    <property type="entry name" value="Nucleotide-diphospho-sugar transferases"/>
    <property type="match status" value="1"/>
</dbReference>
<feature type="compositionally biased region" description="Low complexity" evidence="6">
    <location>
        <begin position="214"/>
        <end position="223"/>
    </location>
</feature>
<dbReference type="Proteomes" id="UP000636709">
    <property type="component" value="Unassembled WGS sequence"/>
</dbReference>
<reference evidence="7" key="1">
    <citation type="submission" date="2020-07" db="EMBL/GenBank/DDBJ databases">
        <title>Genome sequence and genetic diversity analysis of an under-domesticated orphan crop, white fonio (Digitaria exilis).</title>
        <authorList>
            <person name="Bennetzen J.L."/>
            <person name="Chen S."/>
            <person name="Ma X."/>
            <person name="Wang X."/>
            <person name="Yssel A.E.J."/>
            <person name="Chaluvadi S.R."/>
            <person name="Johnson M."/>
            <person name="Gangashetty P."/>
            <person name="Hamidou F."/>
            <person name="Sanogo M.D."/>
            <person name="Zwaenepoel A."/>
            <person name="Wallace J."/>
            <person name="Van De Peer Y."/>
            <person name="Van Deynze A."/>
        </authorList>
    </citation>
    <scope>NUCLEOTIDE SEQUENCE</scope>
    <source>
        <tissue evidence="7">Leaves</tissue>
    </source>
</reference>